<gene>
    <name evidence="2" type="ORF">GLV81_16680</name>
</gene>
<feature type="domain" description="AAA" evidence="1">
    <location>
        <begin position="1"/>
        <end position="154"/>
    </location>
</feature>
<evidence type="ECO:0000259" key="1">
    <source>
        <dbReference type="Pfam" id="PF13614"/>
    </source>
</evidence>
<dbReference type="Gene3D" id="3.40.50.300">
    <property type="entry name" value="P-loop containing nucleotide triphosphate hydrolases"/>
    <property type="match status" value="1"/>
</dbReference>
<reference evidence="2 3" key="1">
    <citation type="submission" date="2019-11" db="EMBL/GenBank/DDBJ databases">
        <authorList>
            <person name="Im W.T."/>
        </authorList>
    </citation>
    <scope>NUCLEOTIDE SEQUENCE [LARGE SCALE GENOMIC DNA]</scope>
    <source>
        <strain evidence="2 3">SB-02</strain>
    </source>
</reference>
<dbReference type="Proteomes" id="UP000426027">
    <property type="component" value="Chromosome"/>
</dbReference>
<dbReference type="InterPro" id="IPR050678">
    <property type="entry name" value="DNA_Partitioning_ATPase"/>
</dbReference>
<dbReference type="RefSeq" id="WP_157479879.1">
    <property type="nucleotide sequence ID" value="NZ_CP046566.1"/>
</dbReference>
<keyword evidence="3" id="KW-1185">Reference proteome</keyword>
<dbReference type="CDD" id="cd02042">
    <property type="entry name" value="ParAB_family"/>
    <property type="match status" value="1"/>
</dbReference>
<organism evidence="2 3">
    <name type="scientific">Phnomibacter ginsenosidimutans</name>
    <dbReference type="NCBI Taxonomy" id="2676868"/>
    <lineage>
        <taxon>Bacteria</taxon>
        <taxon>Pseudomonadati</taxon>
        <taxon>Bacteroidota</taxon>
        <taxon>Chitinophagia</taxon>
        <taxon>Chitinophagales</taxon>
        <taxon>Chitinophagaceae</taxon>
        <taxon>Phnomibacter</taxon>
    </lineage>
</organism>
<dbReference type="SUPFAM" id="SSF52540">
    <property type="entry name" value="P-loop containing nucleoside triphosphate hydrolases"/>
    <property type="match status" value="1"/>
</dbReference>
<sequence>MTTIALYNIKGGVGKTAGCVNLAYLAAEEGKKVLIWDLDPQGSASFYFSVEAKLKGGIKKLLTGESQLDASIQATEFENLWMLPADFGNRHLDVLVDSTKQSKKKFKSLVGSLQGEFDYLFIDCPPGIGPLSEAIFAAADYVVLPTIPTTLSIRTYEMAQQFFEENQLDPSRLIAFFSMVDIRKNLHNEVIGKYYKHKQFLRNYVPYLSTVEKMGSKLAPVAWFAPSSYAAQCFREVWKELKKKTSA</sequence>
<name>A0A6I6GA41_9BACT</name>
<evidence type="ECO:0000313" key="3">
    <source>
        <dbReference type="Proteomes" id="UP000426027"/>
    </source>
</evidence>
<evidence type="ECO:0000313" key="2">
    <source>
        <dbReference type="EMBL" id="QGW29527.1"/>
    </source>
</evidence>
<dbReference type="KEGG" id="fls:GLV81_16680"/>
<dbReference type="PANTHER" id="PTHR13696:SF52">
    <property type="entry name" value="PARA FAMILY PROTEIN CT_582"/>
    <property type="match status" value="1"/>
</dbReference>
<protein>
    <submittedName>
        <fullName evidence="2">AAA family ATPase</fullName>
    </submittedName>
</protein>
<dbReference type="AlphaFoldDB" id="A0A6I6GA41"/>
<dbReference type="PANTHER" id="PTHR13696">
    <property type="entry name" value="P-LOOP CONTAINING NUCLEOSIDE TRIPHOSPHATE HYDROLASE"/>
    <property type="match status" value="1"/>
</dbReference>
<dbReference type="InterPro" id="IPR025669">
    <property type="entry name" value="AAA_dom"/>
</dbReference>
<accession>A0A6I6GA41</accession>
<proteinExistence type="predicted"/>
<dbReference type="EMBL" id="CP046566">
    <property type="protein sequence ID" value="QGW29527.1"/>
    <property type="molecule type" value="Genomic_DNA"/>
</dbReference>
<dbReference type="InterPro" id="IPR027417">
    <property type="entry name" value="P-loop_NTPase"/>
</dbReference>
<dbReference type="Pfam" id="PF13614">
    <property type="entry name" value="AAA_31"/>
    <property type="match status" value="1"/>
</dbReference>